<dbReference type="GO" id="GO:0032979">
    <property type="term" value="P:protein insertion into mitochondrial inner membrane from matrix"/>
    <property type="evidence" value="ECO:0007669"/>
    <property type="project" value="TreeGrafter"/>
</dbReference>
<comment type="caution">
    <text evidence="12">The sequence shown here is derived from an EMBL/GenBank/DDBJ whole genome shotgun (WGS) entry which is preliminary data.</text>
</comment>
<dbReference type="AlphaFoldDB" id="A0AA40AQL8"/>
<dbReference type="CDD" id="cd20069">
    <property type="entry name" value="5TM_Oxa1-like"/>
    <property type="match status" value="1"/>
</dbReference>
<feature type="domain" description="Membrane insertase YidC/Oxa/ALB C-terminal" evidence="11">
    <location>
        <begin position="177"/>
        <end position="371"/>
    </location>
</feature>
<sequence>MASRFLADSCFLKFGTFLLSNPDKMLPSRGLARSSQSLGLVRAAGFQKPSARLSTRQFGTALRNNGASLRGTLHTDRSITRRIAGPLAATPASQQLLTSLRQARYASTQPSTPPAADVPPPSADLFSSPIDLEGADLLNITERIGFLKELGIEFGWGPTSCMQWILEHIYIDLGVPWWAAIVLMSVAIRVAIFKPSLEASIHSQILQDLRKHPRYENAMSRLKEAATSSERTGMTEIRREINLMNKAAGLKAWKAFVPMINIPIGFGVLRLFRAMASLPVPSLETGGILWFTDLTVADPYYILPVVAGVVFAVAMRVPLPYMAPAQQKTMKLVGVFLIPLSFVFTMYFPSGLQLYFLISGALQWFQSWVFYSPWFRTLAGMQPLRLGGVAPTVTTAQSAWQAPRVVDTTATTESDKNFVAPLYQTVKEGLTNVKDKLEKRAETGTKKSTLKQVEEYNQRRALEDKEDMLARRRAALLKRKSKDNQ</sequence>
<comment type="subcellular location">
    <subcellularLocation>
        <location evidence="9">Membrane</location>
        <topology evidence="9">Multi-pass membrane protein</topology>
    </subcellularLocation>
    <subcellularLocation>
        <location evidence="1">Mitochondrion inner membrane</location>
        <topology evidence="1">Multi-pass membrane protein</topology>
    </subcellularLocation>
</comment>
<keyword evidence="3 9" id="KW-0812">Transmembrane</keyword>
<feature type="transmembrane region" description="Helical" evidence="10">
    <location>
        <begin position="252"/>
        <end position="272"/>
    </location>
</feature>
<proteinExistence type="inferred from homology"/>
<evidence type="ECO:0000256" key="4">
    <source>
        <dbReference type="ARBA" id="ARBA00022792"/>
    </source>
</evidence>
<dbReference type="EMBL" id="JAUKUA010000003">
    <property type="protein sequence ID" value="KAK0720204.1"/>
    <property type="molecule type" value="Genomic_DNA"/>
</dbReference>
<keyword evidence="4" id="KW-0999">Mitochondrion inner membrane</keyword>
<protein>
    <submittedName>
        <fullName evidence="12">60Kd inner membrane protein-domain-containing protein</fullName>
    </submittedName>
</protein>
<dbReference type="PANTHER" id="PTHR12428:SF66">
    <property type="entry name" value="MITOCHONDRIAL INNER MEMBRANE PROTEIN OXA1L"/>
    <property type="match status" value="1"/>
</dbReference>
<keyword evidence="6 10" id="KW-1133">Transmembrane helix</keyword>
<organism evidence="12 13">
    <name type="scientific">Lasiosphaeris hirsuta</name>
    <dbReference type="NCBI Taxonomy" id="260670"/>
    <lineage>
        <taxon>Eukaryota</taxon>
        <taxon>Fungi</taxon>
        <taxon>Dikarya</taxon>
        <taxon>Ascomycota</taxon>
        <taxon>Pezizomycotina</taxon>
        <taxon>Sordariomycetes</taxon>
        <taxon>Sordariomycetidae</taxon>
        <taxon>Sordariales</taxon>
        <taxon>Lasiosphaeriaceae</taxon>
        <taxon>Lasiosphaeris</taxon>
    </lineage>
</organism>
<evidence type="ECO:0000259" key="11">
    <source>
        <dbReference type="Pfam" id="PF02096"/>
    </source>
</evidence>
<keyword evidence="5" id="KW-0809">Transit peptide</keyword>
<dbReference type="GO" id="GO:0032977">
    <property type="term" value="F:membrane insertase activity"/>
    <property type="evidence" value="ECO:0007669"/>
    <property type="project" value="InterPro"/>
</dbReference>
<keyword evidence="8 10" id="KW-0472">Membrane</keyword>
<evidence type="ECO:0000256" key="2">
    <source>
        <dbReference type="ARBA" id="ARBA00009877"/>
    </source>
</evidence>
<accession>A0AA40AQL8</accession>
<reference evidence="12" key="1">
    <citation type="submission" date="2023-06" db="EMBL/GenBank/DDBJ databases">
        <title>Genome-scale phylogeny and comparative genomics of the fungal order Sordariales.</title>
        <authorList>
            <consortium name="Lawrence Berkeley National Laboratory"/>
            <person name="Hensen N."/>
            <person name="Bonometti L."/>
            <person name="Westerberg I."/>
            <person name="Brannstrom I.O."/>
            <person name="Guillou S."/>
            <person name="Cros-Aarteil S."/>
            <person name="Calhoun S."/>
            <person name="Haridas S."/>
            <person name="Kuo A."/>
            <person name="Mondo S."/>
            <person name="Pangilinan J."/>
            <person name="Riley R."/>
            <person name="Labutti K."/>
            <person name="Andreopoulos B."/>
            <person name="Lipzen A."/>
            <person name="Chen C."/>
            <person name="Yanf M."/>
            <person name="Daum C."/>
            <person name="Ng V."/>
            <person name="Clum A."/>
            <person name="Steindorff A."/>
            <person name="Ohm R."/>
            <person name="Martin F."/>
            <person name="Silar P."/>
            <person name="Natvig D."/>
            <person name="Lalanne C."/>
            <person name="Gautier V."/>
            <person name="Ament-Velasquez S.L."/>
            <person name="Kruys A."/>
            <person name="Hutchinson M.I."/>
            <person name="Powell A.J."/>
            <person name="Barry K."/>
            <person name="Miller A.N."/>
            <person name="Grigoriev I.V."/>
            <person name="Debuchy R."/>
            <person name="Gladieux P."/>
            <person name="Thoren M.H."/>
            <person name="Johannesson H."/>
        </authorList>
    </citation>
    <scope>NUCLEOTIDE SEQUENCE</scope>
    <source>
        <strain evidence="12">SMH4607-1</strain>
    </source>
</reference>
<dbReference type="Proteomes" id="UP001172102">
    <property type="component" value="Unassembled WGS sequence"/>
</dbReference>
<dbReference type="Pfam" id="PF02096">
    <property type="entry name" value="60KD_IMP"/>
    <property type="match status" value="1"/>
</dbReference>
<evidence type="ECO:0000256" key="3">
    <source>
        <dbReference type="ARBA" id="ARBA00022692"/>
    </source>
</evidence>
<evidence type="ECO:0000256" key="8">
    <source>
        <dbReference type="ARBA" id="ARBA00023136"/>
    </source>
</evidence>
<dbReference type="InterPro" id="IPR001708">
    <property type="entry name" value="YidC/ALB3/OXA1/COX18"/>
</dbReference>
<dbReference type="GO" id="GO:0005743">
    <property type="term" value="C:mitochondrial inner membrane"/>
    <property type="evidence" value="ECO:0007669"/>
    <property type="project" value="UniProtKB-SubCell"/>
</dbReference>
<evidence type="ECO:0000256" key="5">
    <source>
        <dbReference type="ARBA" id="ARBA00022946"/>
    </source>
</evidence>
<evidence type="ECO:0000313" key="13">
    <source>
        <dbReference type="Proteomes" id="UP001172102"/>
    </source>
</evidence>
<comment type="similarity">
    <text evidence="2 9">Belongs to the OXA1/ALB3/YidC family.</text>
</comment>
<feature type="transmembrane region" description="Helical" evidence="10">
    <location>
        <begin position="175"/>
        <end position="192"/>
    </location>
</feature>
<feature type="transmembrane region" description="Helical" evidence="10">
    <location>
        <begin position="300"/>
        <end position="319"/>
    </location>
</feature>
<gene>
    <name evidence="12" type="ORF">B0H67DRAFT_179209</name>
</gene>
<evidence type="ECO:0000256" key="6">
    <source>
        <dbReference type="ARBA" id="ARBA00022989"/>
    </source>
</evidence>
<evidence type="ECO:0000256" key="7">
    <source>
        <dbReference type="ARBA" id="ARBA00023128"/>
    </source>
</evidence>
<keyword evidence="7" id="KW-0496">Mitochondrion</keyword>
<keyword evidence="13" id="KW-1185">Reference proteome</keyword>
<dbReference type="InterPro" id="IPR028055">
    <property type="entry name" value="YidC/Oxa/ALB_C"/>
</dbReference>
<evidence type="ECO:0000256" key="1">
    <source>
        <dbReference type="ARBA" id="ARBA00004448"/>
    </source>
</evidence>
<evidence type="ECO:0000256" key="10">
    <source>
        <dbReference type="SAM" id="Phobius"/>
    </source>
</evidence>
<evidence type="ECO:0000256" key="9">
    <source>
        <dbReference type="RuleBase" id="RU003945"/>
    </source>
</evidence>
<dbReference type="PANTHER" id="PTHR12428">
    <property type="entry name" value="OXA1"/>
    <property type="match status" value="1"/>
</dbReference>
<evidence type="ECO:0000313" key="12">
    <source>
        <dbReference type="EMBL" id="KAK0720204.1"/>
    </source>
</evidence>
<name>A0AA40AQL8_9PEZI</name>
<feature type="transmembrane region" description="Helical" evidence="10">
    <location>
        <begin position="331"/>
        <end position="348"/>
    </location>
</feature>